<proteinExistence type="inferred from homology"/>
<dbReference type="GO" id="GO:0016192">
    <property type="term" value="P:vesicle-mediated transport"/>
    <property type="evidence" value="ECO:0007669"/>
    <property type="project" value="InterPro"/>
</dbReference>
<dbReference type="SUPFAM" id="SSF56815">
    <property type="entry name" value="Sec1/munc18-like (SM) proteins"/>
    <property type="match status" value="1"/>
</dbReference>
<evidence type="ECO:0000313" key="2">
    <source>
        <dbReference type="EMBL" id="CAG2213971.1"/>
    </source>
</evidence>
<dbReference type="Proteomes" id="UP000683360">
    <property type="component" value="Unassembled WGS sequence"/>
</dbReference>
<dbReference type="PANTHER" id="PTHR11679">
    <property type="entry name" value="VESICLE PROTEIN SORTING-ASSOCIATED"/>
    <property type="match status" value="1"/>
</dbReference>
<organism evidence="2 3">
    <name type="scientific">Mytilus edulis</name>
    <name type="common">Blue mussel</name>
    <dbReference type="NCBI Taxonomy" id="6550"/>
    <lineage>
        <taxon>Eukaryota</taxon>
        <taxon>Metazoa</taxon>
        <taxon>Spiralia</taxon>
        <taxon>Lophotrochozoa</taxon>
        <taxon>Mollusca</taxon>
        <taxon>Bivalvia</taxon>
        <taxon>Autobranchia</taxon>
        <taxon>Pteriomorphia</taxon>
        <taxon>Mytilida</taxon>
        <taxon>Mytiloidea</taxon>
        <taxon>Mytilidae</taxon>
        <taxon>Mytilinae</taxon>
        <taxon>Mytilus</taxon>
    </lineage>
</organism>
<dbReference type="InterPro" id="IPR027482">
    <property type="entry name" value="Sec1-like_dom2"/>
</dbReference>
<dbReference type="InterPro" id="IPR036045">
    <property type="entry name" value="Sec1-like_sf"/>
</dbReference>
<dbReference type="Pfam" id="PF00995">
    <property type="entry name" value="Sec1"/>
    <property type="match status" value="1"/>
</dbReference>
<gene>
    <name evidence="2" type="ORF">MEDL_27847</name>
</gene>
<name>A0A8S3RWC6_MYTED</name>
<dbReference type="AlphaFoldDB" id="A0A8S3RWC6"/>
<accession>A0A8S3RWC6</accession>
<dbReference type="InterPro" id="IPR001619">
    <property type="entry name" value="Sec1-like"/>
</dbReference>
<evidence type="ECO:0000256" key="1">
    <source>
        <dbReference type="ARBA" id="ARBA00009884"/>
    </source>
</evidence>
<evidence type="ECO:0000313" key="3">
    <source>
        <dbReference type="Proteomes" id="UP000683360"/>
    </source>
</evidence>
<dbReference type="Gene3D" id="3.40.50.1910">
    <property type="match status" value="1"/>
</dbReference>
<comment type="similarity">
    <text evidence="1">Belongs to the STXBP/unc-18/SEC1 family.</text>
</comment>
<dbReference type="OrthoDB" id="10266265at2759"/>
<dbReference type="EMBL" id="CAJPWZ010001396">
    <property type="protein sequence ID" value="CAG2213971.1"/>
    <property type="molecule type" value="Genomic_DNA"/>
</dbReference>
<dbReference type="Gene3D" id="1.25.40.60">
    <property type="match status" value="1"/>
</dbReference>
<reference evidence="2" key="1">
    <citation type="submission" date="2021-03" db="EMBL/GenBank/DDBJ databases">
        <authorList>
            <person name="Bekaert M."/>
        </authorList>
    </citation>
    <scope>NUCLEOTIDE SEQUENCE</scope>
</reference>
<comment type="caution">
    <text evidence="2">The sequence shown here is derived from an EMBL/GenBank/DDBJ whole genome shotgun (WGS) entry which is preliminary data.</text>
</comment>
<protein>
    <submittedName>
        <fullName evidence="2">VPS45</fullName>
    </submittedName>
</protein>
<sequence length="202" mass="22529">MSGTVSKHVTVVGELSRLTNKHHLLEVSELEQDIVCQGDHSAILQRIKTLIASEKIQHIDMLRLVMLYALRYESHSNNDVSGLVDAFAEEGVSDRLRMMVHAVLDYGGRSPEEVICLGVENVYTQHKPLLYSLLDQLIKGKLKEGAYPYLGVSQLKDRPQDIIVFVIGGTTFEEALAIHTLNRSSPGIRIIIGGTTVHNFKR</sequence>
<keyword evidence="3" id="KW-1185">Reference proteome</keyword>